<accession>A0AAW0W235</accession>
<organism evidence="1 2">
    <name type="scientific">Cherax quadricarinatus</name>
    <name type="common">Australian red claw crayfish</name>
    <dbReference type="NCBI Taxonomy" id="27406"/>
    <lineage>
        <taxon>Eukaryota</taxon>
        <taxon>Metazoa</taxon>
        <taxon>Ecdysozoa</taxon>
        <taxon>Arthropoda</taxon>
        <taxon>Crustacea</taxon>
        <taxon>Multicrustacea</taxon>
        <taxon>Malacostraca</taxon>
        <taxon>Eumalacostraca</taxon>
        <taxon>Eucarida</taxon>
        <taxon>Decapoda</taxon>
        <taxon>Pleocyemata</taxon>
        <taxon>Astacidea</taxon>
        <taxon>Parastacoidea</taxon>
        <taxon>Parastacidae</taxon>
        <taxon>Cherax</taxon>
    </lineage>
</organism>
<evidence type="ECO:0000313" key="2">
    <source>
        <dbReference type="Proteomes" id="UP001445076"/>
    </source>
</evidence>
<sequence>MNMNTICMGTLYECEQKYENENRMNVNCSACFTHRHSHRSITAEKWDQELRLDAMLRKFGEHLAGECRCWEVSHQSIFVLQDDPGNRSCPTLFKSTPTISYSPDDI</sequence>
<keyword evidence="2" id="KW-1185">Reference proteome</keyword>
<name>A0AAW0W235_CHEQU</name>
<protein>
    <submittedName>
        <fullName evidence="1">Uncharacterized protein</fullName>
    </submittedName>
</protein>
<comment type="caution">
    <text evidence="1">The sequence shown here is derived from an EMBL/GenBank/DDBJ whole genome shotgun (WGS) entry which is preliminary data.</text>
</comment>
<gene>
    <name evidence="1" type="ORF">OTU49_011803</name>
</gene>
<reference evidence="1 2" key="1">
    <citation type="journal article" date="2024" name="BMC Genomics">
        <title>Genome assembly of redclaw crayfish (Cherax quadricarinatus) provides insights into its immune adaptation and hypoxia tolerance.</title>
        <authorList>
            <person name="Liu Z."/>
            <person name="Zheng J."/>
            <person name="Li H."/>
            <person name="Fang K."/>
            <person name="Wang S."/>
            <person name="He J."/>
            <person name="Zhou D."/>
            <person name="Weng S."/>
            <person name="Chi M."/>
            <person name="Gu Z."/>
            <person name="He J."/>
            <person name="Li F."/>
            <person name="Wang M."/>
        </authorList>
    </citation>
    <scope>NUCLEOTIDE SEQUENCE [LARGE SCALE GENOMIC DNA]</scope>
    <source>
        <strain evidence="1">ZL_2023a</strain>
    </source>
</reference>
<dbReference type="AlphaFoldDB" id="A0AAW0W235"/>
<evidence type="ECO:0000313" key="1">
    <source>
        <dbReference type="EMBL" id="KAK8723281.1"/>
    </source>
</evidence>
<proteinExistence type="predicted"/>
<dbReference type="Proteomes" id="UP001445076">
    <property type="component" value="Unassembled WGS sequence"/>
</dbReference>
<dbReference type="EMBL" id="JARKIK010000090">
    <property type="protein sequence ID" value="KAK8723281.1"/>
    <property type="molecule type" value="Genomic_DNA"/>
</dbReference>